<reference evidence="1" key="1">
    <citation type="journal article" date="2014" name="Front. Microbiol.">
        <title>High frequency of phylogenetically diverse reductive dehalogenase-homologous genes in deep subseafloor sedimentary metagenomes.</title>
        <authorList>
            <person name="Kawai M."/>
            <person name="Futagami T."/>
            <person name="Toyoda A."/>
            <person name="Takaki Y."/>
            <person name="Nishi S."/>
            <person name="Hori S."/>
            <person name="Arai W."/>
            <person name="Tsubouchi T."/>
            <person name="Morono Y."/>
            <person name="Uchiyama I."/>
            <person name="Ito T."/>
            <person name="Fujiyama A."/>
            <person name="Inagaki F."/>
            <person name="Takami H."/>
        </authorList>
    </citation>
    <scope>NUCLEOTIDE SEQUENCE</scope>
    <source>
        <strain evidence="1">Expedition CK06-06</strain>
    </source>
</reference>
<protein>
    <submittedName>
        <fullName evidence="1">Uncharacterized protein</fullName>
    </submittedName>
</protein>
<sequence>MTSQGYALARAELIRALTAYSGITTSDGAVADSRGTTLVDSNLIGRNDFITGKA</sequence>
<dbReference type="AlphaFoldDB" id="X1QKW0"/>
<evidence type="ECO:0000313" key="1">
    <source>
        <dbReference type="EMBL" id="GAI68883.1"/>
    </source>
</evidence>
<gene>
    <name evidence="1" type="ORF">S12H4_06318</name>
</gene>
<accession>X1QKW0</accession>
<name>X1QKW0_9ZZZZ</name>
<feature type="non-terminal residue" evidence="1">
    <location>
        <position position="54"/>
    </location>
</feature>
<dbReference type="EMBL" id="BARW01002204">
    <property type="protein sequence ID" value="GAI68883.1"/>
    <property type="molecule type" value="Genomic_DNA"/>
</dbReference>
<organism evidence="1">
    <name type="scientific">marine sediment metagenome</name>
    <dbReference type="NCBI Taxonomy" id="412755"/>
    <lineage>
        <taxon>unclassified sequences</taxon>
        <taxon>metagenomes</taxon>
        <taxon>ecological metagenomes</taxon>
    </lineage>
</organism>
<proteinExistence type="predicted"/>
<comment type="caution">
    <text evidence="1">The sequence shown here is derived from an EMBL/GenBank/DDBJ whole genome shotgun (WGS) entry which is preliminary data.</text>
</comment>